<evidence type="ECO:0000313" key="3">
    <source>
        <dbReference type="Proteomes" id="UP001556367"/>
    </source>
</evidence>
<gene>
    <name evidence="2" type="ORF">HGRIS_010374</name>
</gene>
<dbReference type="Proteomes" id="UP001556367">
    <property type="component" value="Unassembled WGS sequence"/>
</dbReference>
<dbReference type="EMBL" id="JASNQZ010000012">
    <property type="protein sequence ID" value="KAL0950421.1"/>
    <property type="molecule type" value="Genomic_DNA"/>
</dbReference>
<evidence type="ECO:0000256" key="1">
    <source>
        <dbReference type="SAM" id="MobiDB-lite"/>
    </source>
</evidence>
<reference evidence="3" key="1">
    <citation type="submission" date="2024-06" db="EMBL/GenBank/DDBJ databases">
        <title>Multi-omics analyses provide insights into the biosynthesis of the anticancer antibiotic pleurotin in Hohenbuehelia grisea.</title>
        <authorList>
            <person name="Weaver J.A."/>
            <person name="Alberti F."/>
        </authorList>
    </citation>
    <scope>NUCLEOTIDE SEQUENCE [LARGE SCALE GENOMIC DNA]</scope>
    <source>
        <strain evidence="3">T-177</strain>
    </source>
</reference>
<proteinExistence type="predicted"/>
<organism evidence="2 3">
    <name type="scientific">Hohenbuehelia grisea</name>
    <dbReference type="NCBI Taxonomy" id="104357"/>
    <lineage>
        <taxon>Eukaryota</taxon>
        <taxon>Fungi</taxon>
        <taxon>Dikarya</taxon>
        <taxon>Basidiomycota</taxon>
        <taxon>Agaricomycotina</taxon>
        <taxon>Agaricomycetes</taxon>
        <taxon>Agaricomycetidae</taxon>
        <taxon>Agaricales</taxon>
        <taxon>Pleurotineae</taxon>
        <taxon>Pleurotaceae</taxon>
        <taxon>Hohenbuehelia</taxon>
    </lineage>
</organism>
<name>A0ABR3J4J0_9AGAR</name>
<accession>A0ABR3J4J0</accession>
<comment type="caution">
    <text evidence="2">The sequence shown here is derived from an EMBL/GenBank/DDBJ whole genome shotgun (WGS) entry which is preliminary data.</text>
</comment>
<protein>
    <submittedName>
        <fullName evidence="2">Uncharacterized protein</fullName>
    </submittedName>
</protein>
<keyword evidence="3" id="KW-1185">Reference proteome</keyword>
<sequence>MTSLNPIPEIAKVPHNKVGCGPTRVANTGGRHGEISWTKGSAGQGPSDEHRNNELELASGSRRVDDSMIDGPALKVSCLGNSRTIELKEGLHDLAQASGDCVQAYFFFMYIFSSAREITESMVYYPARASSYLSGELLDLNDDPSAALFS</sequence>
<feature type="region of interest" description="Disordered" evidence="1">
    <location>
        <begin position="1"/>
        <end position="52"/>
    </location>
</feature>
<evidence type="ECO:0000313" key="2">
    <source>
        <dbReference type="EMBL" id="KAL0950421.1"/>
    </source>
</evidence>